<evidence type="ECO:0000256" key="4">
    <source>
        <dbReference type="ARBA" id="ARBA00022475"/>
    </source>
</evidence>
<evidence type="ECO:0000256" key="11">
    <source>
        <dbReference type="ARBA" id="ARBA00023136"/>
    </source>
</evidence>
<feature type="compositionally biased region" description="Basic and acidic residues" evidence="13">
    <location>
        <begin position="2207"/>
        <end position="2227"/>
    </location>
</feature>
<dbReference type="Gene3D" id="2.60.40.150">
    <property type="entry name" value="C2 domain"/>
    <property type="match status" value="5"/>
</dbReference>
<feature type="domain" description="C2" evidence="15">
    <location>
        <begin position="199"/>
        <end position="320"/>
    </location>
</feature>
<dbReference type="Pfam" id="PF08165">
    <property type="entry name" value="FerA"/>
    <property type="match status" value="1"/>
</dbReference>
<dbReference type="InterPro" id="IPR000008">
    <property type="entry name" value="C2_dom"/>
</dbReference>
<keyword evidence="17" id="KW-1185">Reference proteome</keyword>
<keyword evidence="12" id="KW-0968">Cytoplasmic vesicle</keyword>
<comment type="similarity">
    <text evidence="3">Belongs to the ferlin family.</text>
</comment>
<evidence type="ECO:0000256" key="2">
    <source>
        <dbReference type="ARBA" id="ARBA00004483"/>
    </source>
</evidence>
<sequence length="2287" mass="260040">MSDLAQFVPDPQQMFVHVHLGVLGTTNIKLNELLKPGSSKELKLSANLLDNNDRQLDATIYINITYKPPPGAKHAEVGGGGTVVTVDEVRNMDIAALFKRKRKPLEEEPLVPVRDNERSNADRNGAKNGSKKQPPEAADPPGGRPVTPGSVKDGVAHNEGYQPEAEKEEEEEDEDEDVDIQDGDSEAVKKMKKRKRKKKRATARKIRGVLSDKAQDFQVRIKIVEGRQLPGANISPICRVTCYNQTKQTRIHKSTNSPFFNEVFFFNFFASPADLFDEMVTFGGDIGMIHDEPQHSFINKWLLLSDPEDSMSGAKGYLKICATVLGPGDEAPSFKAQTQDEQEDIENNLLRPAGVMLRPATFKLRLYRAEDIPRMDSDFIQGVKHMFGSREKKELVDPYFIFSFAGNEVRSKTIYHSENPEWNQELRLSLRFPSMCERIKFQIYDWDKISEDDCVCSGSLDTKHISRSGETGVMRGVGKNEPSLSFISRSAMIQRSVVRNYTSKDPVLMDRIGGDDPAAVASLSVSDISYPGTDAVLEDAEEDSRSVCVSTDMQMFTSSGNLTPDVPDHPPRGFLPTFGPCFVNFYGSPREYSDLPDEFEDLNLGKGEGVAYRGRALVELQTVLGDTPETPVEDINKDDLLRVQKFMRRRKYKLHAAFLNATMVTAVDAPVEFEVSIGNYGNKLDESVPPCSSTTQPTNAVFDGAYYYFLPWADTKPCVVVDSHWEDISFRLENLNHLLHIIERLKNNIEKVSVGLKANLGKPELAQLMIALLDQLVDDCRKPLAPVIDGQHIQNELDRHLRYYREAELRHMKQSAKKLRESATDIKEALDEVEGYLAQLNNLATEPQNSMPDVIIWMICGSKRVAYYRCPAHLILWSANPDYRGKYCGILETYSLKFPGNKAEKENRWEIPGLLRMKLWLGLEKHESEWRKMQTEGEMAVFAETYENQVAILGSWTNKGPTMSRPKFSDATGKIEFNKEDFNPPPGWRWDGDWYISPELSMLFDKDAGHTQFMEDVYENESRYPGASWGPSSTPWTDVVGDSTTPRDEVELPEGWEWEEDWQIDLNRAVDEYGWEYTVEATMGGYGPVEKTYHMCRRRRWLRSRQLIKDIVRQKAEEKQLQEITDGWEYAPLFNMKFHHKERRTDLVRRRRWHRKMVADSPSAPCFFQVQTKAAGDERYRAALTAPRMFLICKKPCKYQLRAYIYQARDLLAGDSNGLSDPFARVVFLNQSDATERLDKTLCPTWDQTLIFEQISIHGNPDDIAIKPPEIIVEIFDYDTFGGAEFLGRTKAHPMVKLDAQDSRLPMLQWYSVQKGEEYGGELLAAFELLLHGHKRWMWNVALRDDSAPADSAAAVDSAAAAADSAAADWVAADLPKRLVDRYEDFTLTKVTPPMFSPLMYFIIVSFANGVPFDKCSFELDPTSTHSTIEKMMDAKELPFLPPKRGKIFIVPNGIRPVMQRTAIEVMCWGVRNMAKFQLGSVTSPSVEFEVGGLVVRSKVIRNTKKNPNFEDPVLFFDIMLPKEELYTPPLNICVRDNRQFGRKPMVGVHIVKSLEAFRCEPAVYDEDPLQLAGNVSNGKDGTGVSQTTQSDQVIIDISSDEKTPIKTLSHELKKITKGKSCDRDCQLKKVSKDAKNTSRSAFAKSLKMPNVAGIISPLFSDDAVMEAVEVDEDIDWWSKYYASTGELDKCKQYLEQGYDKLQVFDCDLEKVGHYNGFDDFSRTFTLTRGKNVMDEESEAVGEFKGLFRVYPLPGDPNVPMPPRKLKNLPPSTPEECIIRIYIIKALDLQPNDPSGLADPYVDIKLGKNKVNNRDSYLPNTLNPVFGRMFEIKATIPIVKDLYIRIKDYDLFGTDDVIGETVIDLENRFLTKFRAICGLPKTYCVSGPTIWRDSMKPKDLLEDFCLKLNIQPAPVYSGSSVKIGNRVFNLVDFETNKPIHHHLGGPEQRLALHVLNTLPASLGIPFVPEHLETRPLYNPLQPGIEQGKLQMWIDIFPSHIGPPGPPVDITARVPKRYELRVIIWNTKDVILDEESITGEKMSDIYVKGWLSGLEDDKQETDVHYRSLDGEGNFNWRFVFPFDYIPAEECIAIRKKEHFWSLDQTERKLPPNLQIQVWDNDKFSADDFLGTLELNLNNMPTPTKKSSKCTLDRLPNIEKGNVKPVRMISLFEQKRVKGYWPCYNDESGAKELTGKVEMELELVPETESQERPAGHGRDEPNQHPKLEAPIRPDTSFLWFTSPWKTMKHIVWHNYKWYFITGIIILFIIIFIILFIYSMPSAVTNKLFS</sequence>
<reference evidence="16" key="1">
    <citation type="journal article" date="2023" name="Mol. Biol. Evol.">
        <title>Third-Generation Sequencing Reveals the Adaptive Role of the Epigenome in Three Deep-Sea Polychaetes.</title>
        <authorList>
            <person name="Perez M."/>
            <person name="Aroh O."/>
            <person name="Sun Y."/>
            <person name="Lan Y."/>
            <person name="Juniper S.K."/>
            <person name="Young C.R."/>
            <person name="Angers B."/>
            <person name="Qian P.Y."/>
        </authorList>
    </citation>
    <scope>NUCLEOTIDE SEQUENCE</scope>
    <source>
        <strain evidence="16">P08H-3</strain>
    </source>
</reference>
<feature type="region of interest" description="Disordered" evidence="13">
    <location>
        <begin position="1024"/>
        <end position="1047"/>
    </location>
</feature>
<dbReference type="GO" id="GO:0046872">
    <property type="term" value="F:metal ion binding"/>
    <property type="evidence" value="ECO:0007669"/>
    <property type="project" value="UniProtKB-KW"/>
</dbReference>
<evidence type="ECO:0000256" key="3">
    <source>
        <dbReference type="ARBA" id="ARBA00007561"/>
    </source>
</evidence>
<evidence type="ECO:0000256" key="1">
    <source>
        <dbReference type="ARBA" id="ARBA00004401"/>
    </source>
</evidence>
<evidence type="ECO:0000313" key="16">
    <source>
        <dbReference type="EMBL" id="KAK2145131.1"/>
    </source>
</evidence>
<dbReference type="SMART" id="SM01201">
    <property type="entry name" value="FerB"/>
    <property type="match status" value="1"/>
</dbReference>
<evidence type="ECO:0000256" key="12">
    <source>
        <dbReference type="ARBA" id="ARBA00023329"/>
    </source>
</evidence>
<dbReference type="FunFam" id="2.60.40.150:FF:000009">
    <property type="entry name" value="dysferlin isoform X2"/>
    <property type="match status" value="1"/>
</dbReference>
<dbReference type="InterPro" id="IPR012968">
    <property type="entry name" value="FerIin_dom"/>
</dbReference>
<keyword evidence="8" id="KW-0106">Calcium</keyword>
<dbReference type="CDD" id="cd08374">
    <property type="entry name" value="C2F_Ferlin"/>
    <property type="match status" value="1"/>
</dbReference>
<dbReference type="InterPro" id="IPR032362">
    <property type="entry name" value="Ferlin_C"/>
</dbReference>
<feature type="compositionally biased region" description="Basic residues" evidence="13">
    <location>
        <begin position="190"/>
        <end position="204"/>
    </location>
</feature>
<dbReference type="Pfam" id="PF08150">
    <property type="entry name" value="FerB"/>
    <property type="match status" value="1"/>
</dbReference>
<dbReference type="SMART" id="SM00239">
    <property type="entry name" value="C2"/>
    <property type="match status" value="6"/>
</dbReference>
<dbReference type="SMART" id="SM00694">
    <property type="entry name" value="DysFC"/>
    <property type="match status" value="2"/>
</dbReference>
<feature type="domain" description="C2" evidence="15">
    <location>
        <begin position="1753"/>
        <end position="1878"/>
    </location>
</feature>
<keyword evidence="4" id="KW-1003">Cell membrane</keyword>
<evidence type="ECO:0000256" key="7">
    <source>
        <dbReference type="ARBA" id="ARBA00022737"/>
    </source>
</evidence>
<dbReference type="InterPro" id="IPR006614">
    <property type="entry name" value="Peroxin/Ferlin"/>
</dbReference>
<dbReference type="EMBL" id="JAODUP010000700">
    <property type="protein sequence ID" value="KAK2145131.1"/>
    <property type="molecule type" value="Genomic_DNA"/>
</dbReference>
<organism evidence="16 17">
    <name type="scientific">Paralvinella palmiformis</name>
    <dbReference type="NCBI Taxonomy" id="53620"/>
    <lineage>
        <taxon>Eukaryota</taxon>
        <taxon>Metazoa</taxon>
        <taxon>Spiralia</taxon>
        <taxon>Lophotrochozoa</taxon>
        <taxon>Annelida</taxon>
        <taxon>Polychaeta</taxon>
        <taxon>Sedentaria</taxon>
        <taxon>Canalipalpata</taxon>
        <taxon>Terebellida</taxon>
        <taxon>Terebelliformia</taxon>
        <taxon>Alvinellidae</taxon>
        <taxon>Paralvinella</taxon>
    </lineage>
</organism>
<dbReference type="PROSITE" id="PS50004">
    <property type="entry name" value="C2"/>
    <property type="match status" value="6"/>
</dbReference>
<feature type="domain" description="C2" evidence="15">
    <location>
        <begin position="1176"/>
        <end position="1311"/>
    </location>
</feature>
<dbReference type="SMART" id="SM01202">
    <property type="entry name" value="FerI"/>
    <property type="match status" value="1"/>
</dbReference>
<feature type="domain" description="C2" evidence="15">
    <location>
        <begin position="341"/>
        <end position="475"/>
    </location>
</feature>
<dbReference type="InterPro" id="IPR037723">
    <property type="entry name" value="C2D_Ferlin"/>
</dbReference>
<dbReference type="InterPro" id="IPR012561">
    <property type="entry name" value="Ferlin_B-domain"/>
</dbReference>
<dbReference type="GO" id="GO:0030659">
    <property type="term" value="C:cytoplasmic vesicle membrane"/>
    <property type="evidence" value="ECO:0007669"/>
    <property type="project" value="UniProtKB-SubCell"/>
</dbReference>
<feature type="region of interest" description="Disordered" evidence="13">
    <location>
        <begin position="2203"/>
        <end position="2227"/>
    </location>
</feature>
<evidence type="ECO:0000313" key="17">
    <source>
        <dbReference type="Proteomes" id="UP001208570"/>
    </source>
</evidence>
<keyword evidence="11 14" id="KW-0472">Membrane</keyword>
<dbReference type="InterPro" id="IPR055072">
    <property type="entry name" value="Ferlin_DSRM"/>
</dbReference>
<dbReference type="CDD" id="cd04037">
    <property type="entry name" value="C2E_Ferlin"/>
    <property type="match status" value="1"/>
</dbReference>
<evidence type="ECO:0000256" key="6">
    <source>
        <dbReference type="ARBA" id="ARBA00022723"/>
    </source>
</evidence>
<feature type="transmembrane region" description="Helical" evidence="14">
    <location>
        <begin position="2255"/>
        <end position="2275"/>
    </location>
</feature>
<evidence type="ECO:0000259" key="15">
    <source>
        <dbReference type="PROSITE" id="PS50004"/>
    </source>
</evidence>
<dbReference type="InterPro" id="IPR037722">
    <property type="entry name" value="C2C_Ferlin"/>
</dbReference>
<dbReference type="Pfam" id="PF08151">
    <property type="entry name" value="FerI"/>
    <property type="match status" value="1"/>
</dbReference>
<dbReference type="InterPro" id="IPR012560">
    <property type="entry name" value="Ferlin_A-domain"/>
</dbReference>
<feature type="compositionally biased region" description="Acidic residues" evidence="13">
    <location>
        <begin position="166"/>
        <end position="185"/>
    </location>
</feature>
<gene>
    <name evidence="16" type="ORF">LSH36_700g01069</name>
</gene>
<dbReference type="Pfam" id="PF16165">
    <property type="entry name" value="Ferlin_C"/>
    <property type="match status" value="1"/>
</dbReference>
<dbReference type="SMART" id="SM01200">
    <property type="entry name" value="FerA"/>
    <property type="match status" value="1"/>
</dbReference>
<evidence type="ECO:0000256" key="9">
    <source>
        <dbReference type="ARBA" id="ARBA00022968"/>
    </source>
</evidence>
<dbReference type="GO" id="GO:0061025">
    <property type="term" value="P:membrane fusion"/>
    <property type="evidence" value="ECO:0007669"/>
    <property type="project" value="TreeGrafter"/>
</dbReference>
<dbReference type="Pfam" id="PF22901">
    <property type="entry name" value="dsrm_Ferlin"/>
    <property type="match status" value="1"/>
</dbReference>
<accession>A0AAD9J350</accession>
<dbReference type="PANTHER" id="PTHR12546:SF33">
    <property type="entry name" value="SPERM VESICLE FUSION PROTEIN FER-1"/>
    <property type="match status" value="1"/>
</dbReference>
<comment type="subcellular location">
    <subcellularLocation>
        <location evidence="1">Cell membrane</location>
        <topology evidence="1">Single-pass type II membrane protein</topology>
    </subcellularLocation>
    <subcellularLocation>
        <location evidence="2">Cytoplasmic vesicle membrane</location>
        <topology evidence="2">Single-pass type II membrane protein</topology>
    </subcellularLocation>
</comment>
<dbReference type="CDD" id="cd04017">
    <property type="entry name" value="C2D_Ferlin"/>
    <property type="match status" value="1"/>
</dbReference>
<evidence type="ECO:0000256" key="8">
    <source>
        <dbReference type="ARBA" id="ARBA00022837"/>
    </source>
</evidence>
<dbReference type="GO" id="GO:0005886">
    <property type="term" value="C:plasma membrane"/>
    <property type="evidence" value="ECO:0007669"/>
    <property type="project" value="UniProtKB-SubCell"/>
</dbReference>
<feature type="domain" description="C2" evidence="15">
    <location>
        <begin position="1444"/>
        <end position="1568"/>
    </location>
</feature>
<dbReference type="GO" id="GO:0007009">
    <property type="term" value="P:plasma membrane organization"/>
    <property type="evidence" value="ECO:0007669"/>
    <property type="project" value="TreeGrafter"/>
</dbReference>
<feature type="compositionally biased region" description="Basic and acidic residues" evidence="13">
    <location>
        <begin position="114"/>
        <end position="125"/>
    </location>
</feature>
<dbReference type="PANTHER" id="PTHR12546">
    <property type="entry name" value="FER-1-LIKE"/>
    <property type="match status" value="1"/>
</dbReference>
<evidence type="ECO:0000256" key="14">
    <source>
        <dbReference type="SAM" id="Phobius"/>
    </source>
</evidence>
<dbReference type="InterPro" id="IPR037721">
    <property type="entry name" value="Ferlin"/>
</dbReference>
<keyword evidence="6" id="KW-0479">Metal-binding</keyword>
<dbReference type="SUPFAM" id="SSF49562">
    <property type="entry name" value="C2 domain (Calcium/lipid-binding domain, CaLB)"/>
    <property type="match status" value="6"/>
</dbReference>
<dbReference type="InterPro" id="IPR037724">
    <property type="entry name" value="C2E_Ferlin"/>
</dbReference>
<dbReference type="InterPro" id="IPR037725">
    <property type="entry name" value="C2F_Ferlin"/>
</dbReference>
<evidence type="ECO:0000256" key="10">
    <source>
        <dbReference type="ARBA" id="ARBA00022989"/>
    </source>
</evidence>
<evidence type="ECO:0000256" key="5">
    <source>
        <dbReference type="ARBA" id="ARBA00022692"/>
    </source>
</evidence>
<comment type="caution">
    <text evidence="16">The sequence shown here is derived from an EMBL/GenBank/DDBJ whole genome shotgun (WGS) entry which is preliminary data.</text>
</comment>
<name>A0AAD9J350_9ANNE</name>
<proteinExistence type="inferred from homology"/>
<dbReference type="Proteomes" id="UP001208570">
    <property type="component" value="Unassembled WGS sequence"/>
</dbReference>
<keyword evidence="7" id="KW-0677">Repeat</keyword>
<dbReference type="FunFam" id="2.60.40.150:FF:000026">
    <property type="entry name" value="dysferlin isoform X2"/>
    <property type="match status" value="1"/>
</dbReference>
<keyword evidence="10 14" id="KW-1133">Transmembrane helix</keyword>
<dbReference type="InterPro" id="IPR035892">
    <property type="entry name" value="C2_domain_sf"/>
</dbReference>
<dbReference type="CDD" id="cd04018">
    <property type="entry name" value="C2C_Ferlin"/>
    <property type="match status" value="1"/>
</dbReference>
<protein>
    <recommendedName>
        <fullName evidence="15">C2 domain-containing protein</fullName>
    </recommendedName>
</protein>
<dbReference type="SMART" id="SM00693">
    <property type="entry name" value="DysFN"/>
    <property type="match status" value="2"/>
</dbReference>
<keyword evidence="9" id="KW-0735">Signal-anchor</keyword>
<keyword evidence="5 14" id="KW-0812">Transmembrane</keyword>
<feature type="domain" description="C2" evidence="15">
    <location>
        <begin position="1999"/>
        <end position="2149"/>
    </location>
</feature>
<evidence type="ECO:0000256" key="13">
    <source>
        <dbReference type="SAM" id="MobiDB-lite"/>
    </source>
</evidence>
<dbReference type="Pfam" id="PF00168">
    <property type="entry name" value="C2"/>
    <property type="match status" value="6"/>
</dbReference>
<feature type="region of interest" description="Disordered" evidence="13">
    <location>
        <begin position="108"/>
        <end position="204"/>
    </location>
</feature>